<keyword evidence="1" id="KW-0862">Zinc</keyword>
<dbReference type="SUPFAM" id="SSF51556">
    <property type="entry name" value="Metallo-dependent hydrolases"/>
    <property type="match status" value="1"/>
</dbReference>
<keyword evidence="1" id="KW-0645">Protease</keyword>
<organism evidence="3 4">
    <name type="scientific">Fictibacillus iocasae</name>
    <dbReference type="NCBI Taxonomy" id="2715437"/>
    <lineage>
        <taxon>Bacteria</taxon>
        <taxon>Bacillati</taxon>
        <taxon>Bacillota</taxon>
        <taxon>Bacilli</taxon>
        <taxon>Bacillales</taxon>
        <taxon>Fictibacillaceae</taxon>
        <taxon>Fictibacillus</taxon>
    </lineage>
</organism>
<dbReference type="SUPFAM" id="SSF51338">
    <property type="entry name" value="Composite domain of metallo-dependent hydrolases"/>
    <property type="match status" value="1"/>
</dbReference>
<accession>A0ABW2NQN4</accession>
<dbReference type="Gene3D" id="3.20.20.140">
    <property type="entry name" value="Metal-dependent hydrolases"/>
    <property type="match status" value="1"/>
</dbReference>
<name>A0ABW2NQN4_9BACL</name>
<keyword evidence="1" id="KW-0482">Metalloprotease</keyword>
<protein>
    <recommendedName>
        <fullName evidence="1">Isoaspartyl dipeptidase</fullName>
        <ecNumber evidence="1">3.4.19.-</ecNumber>
    </recommendedName>
</protein>
<evidence type="ECO:0000259" key="2">
    <source>
        <dbReference type="Pfam" id="PF01979"/>
    </source>
</evidence>
<dbReference type="InterPro" id="IPR011059">
    <property type="entry name" value="Metal-dep_hydrolase_composite"/>
</dbReference>
<dbReference type="PANTHER" id="PTHR11647">
    <property type="entry name" value="HYDRANTOINASE/DIHYDROPYRIMIDINASE FAMILY MEMBER"/>
    <property type="match status" value="1"/>
</dbReference>
<sequence>MLTLIKNGEVYAPEYLGVKDVLLIGDKIGSIRENIPVPEGFAEIKVLDASGMLVVPGFIDAHVHITGGGGEGGFKTRTPELYLTEATLAGVTTLVGVIGTDGTARTMTNLVAKAKALKEEGISVYCHTGNYHVPVKTLTGSVENDIMMIEEIIGVGEIAIADHRSSQPTAHELARLAASARVAGMLAGKGGIVNIHLGDSQSMLSLIEEVAETTDLPLRQFYPTHINRNSYVFEAGIEFAKRGGFVDFTTSTTDLFLEAGEVKCSKGLRRMLDAGVPVENITFTSDAQGSLPAFDQNGEFIGLKIGKVATLFKEVKDAVLNEGVSIPDALSVITKNPARILKLKQKGMISVGKDADIVMLKKETLDIHSVIALGQLMVHESNPIVKGTFE</sequence>
<dbReference type="Pfam" id="PF01979">
    <property type="entry name" value="Amidohydro_1"/>
    <property type="match status" value="1"/>
</dbReference>
<dbReference type="EMBL" id="JBHTCP010000014">
    <property type="protein sequence ID" value="MFC7371700.1"/>
    <property type="molecule type" value="Genomic_DNA"/>
</dbReference>
<keyword evidence="4" id="KW-1185">Reference proteome</keyword>
<reference evidence="4" key="1">
    <citation type="journal article" date="2019" name="Int. J. Syst. Evol. Microbiol.">
        <title>The Global Catalogue of Microorganisms (GCM) 10K type strain sequencing project: providing services to taxonomists for standard genome sequencing and annotation.</title>
        <authorList>
            <consortium name="The Broad Institute Genomics Platform"/>
            <consortium name="The Broad Institute Genome Sequencing Center for Infectious Disease"/>
            <person name="Wu L."/>
            <person name="Ma J."/>
        </authorList>
    </citation>
    <scope>NUCLEOTIDE SEQUENCE [LARGE SCALE GENOMIC DNA]</scope>
    <source>
        <strain evidence="4">NBRC 106396</strain>
    </source>
</reference>
<keyword evidence="1 3" id="KW-0378">Hydrolase</keyword>
<dbReference type="InterPro" id="IPR010229">
    <property type="entry name" value="Pept_M38_dipep"/>
</dbReference>
<dbReference type="RefSeq" id="WP_379748541.1">
    <property type="nucleotide sequence ID" value="NZ_JBHTCP010000014.1"/>
</dbReference>
<comment type="cofactor">
    <cofactor evidence="1">
        <name>Zn(2+)</name>
        <dbReference type="ChEBI" id="CHEBI:29105"/>
    </cofactor>
    <text evidence="1">Binds 2 Zn(2+) ions per subunit.</text>
</comment>
<proteinExistence type="inferred from homology"/>
<comment type="caution">
    <text evidence="3">The sequence shown here is derived from an EMBL/GenBank/DDBJ whole genome shotgun (WGS) entry which is preliminary data.</text>
</comment>
<comment type="PTM">
    <text evidence="1">Carboxylation allows a single lysine to coordinate two zinc ions.</text>
</comment>
<comment type="subcellular location">
    <subcellularLocation>
        <location evidence="1">Cytoplasm</location>
    </subcellularLocation>
</comment>
<evidence type="ECO:0000313" key="4">
    <source>
        <dbReference type="Proteomes" id="UP001596549"/>
    </source>
</evidence>
<dbReference type="PANTHER" id="PTHR11647:SF1">
    <property type="entry name" value="COLLAPSIN RESPONSE MEDIATOR PROTEIN"/>
    <property type="match status" value="1"/>
</dbReference>
<dbReference type="PIRSF" id="PIRSF001238">
    <property type="entry name" value="IadA"/>
    <property type="match status" value="1"/>
</dbReference>
<dbReference type="InterPro" id="IPR050378">
    <property type="entry name" value="Metallo-dep_Hydrolases_sf"/>
</dbReference>
<evidence type="ECO:0000256" key="1">
    <source>
        <dbReference type="PIRNR" id="PIRNR001238"/>
    </source>
</evidence>
<keyword evidence="1" id="KW-0479">Metal-binding</keyword>
<dbReference type="Gene3D" id="2.30.40.10">
    <property type="entry name" value="Urease, subunit C, domain 1"/>
    <property type="match status" value="1"/>
</dbReference>
<feature type="domain" description="Amidohydrolase-related" evidence="2">
    <location>
        <begin position="53"/>
        <end position="373"/>
    </location>
</feature>
<comment type="similarity">
    <text evidence="1">Belongs to the peptidase M38 family.</text>
</comment>
<dbReference type="NCBIfam" id="TIGR01975">
    <property type="entry name" value="isoAsp_dipep"/>
    <property type="match status" value="1"/>
</dbReference>
<comment type="function">
    <text evidence="1">Catalyzes the hydrolytic cleavage of a subset of L-isoaspartyl (L-beta-aspartyl) dipeptides. Used to degrade proteins damaged by L-isoaspartyl residues formation.</text>
</comment>
<dbReference type="GO" id="GO:0008798">
    <property type="term" value="F:beta-aspartyl-peptidase activity"/>
    <property type="evidence" value="ECO:0007669"/>
    <property type="project" value="UniProtKB-EC"/>
</dbReference>
<evidence type="ECO:0000313" key="3">
    <source>
        <dbReference type="EMBL" id="MFC7371700.1"/>
    </source>
</evidence>
<dbReference type="InterPro" id="IPR006680">
    <property type="entry name" value="Amidohydro-rel"/>
</dbReference>
<gene>
    <name evidence="3" type="primary">iadA</name>
    <name evidence="3" type="ORF">ACFQPF_08425</name>
</gene>
<dbReference type="Proteomes" id="UP001596549">
    <property type="component" value="Unassembled WGS sequence"/>
</dbReference>
<dbReference type="InterPro" id="IPR032466">
    <property type="entry name" value="Metal_Hydrolase"/>
</dbReference>
<dbReference type="EC" id="3.4.19.-" evidence="1"/>